<keyword evidence="5" id="KW-1185">Reference proteome</keyword>
<accession>A0AAD2JND8</accession>
<dbReference type="PRINTS" id="PR00502">
    <property type="entry name" value="NUDIXFAMILY"/>
</dbReference>
<evidence type="ECO:0000313" key="5">
    <source>
        <dbReference type="Proteomes" id="UP001295423"/>
    </source>
</evidence>
<dbReference type="GO" id="GO:0016462">
    <property type="term" value="F:pyrophosphatase activity"/>
    <property type="evidence" value="ECO:0007669"/>
    <property type="project" value="UniProtKB-ARBA"/>
</dbReference>
<comment type="caution">
    <text evidence="4">The sequence shown here is derived from an EMBL/GenBank/DDBJ whole genome shotgun (WGS) entry which is preliminary data.</text>
</comment>
<feature type="domain" description="Nudix hydrolase" evidence="3">
    <location>
        <begin position="53"/>
        <end position="203"/>
    </location>
</feature>
<name>A0AAD2JND8_9STRA</name>
<dbReference type="InterPro" id="IPR000086">
    <property type="entry name" value="NUDIX_hydrolase_dom"/>
</dbReference>
<gene>
    <name evidence="4" type="ORF">CYCCA115_LOCUS20857</name>
</gene>
<dbReference type="CDD" id="cd18888">
    <property type="entry name" value="NUDIX_ADPRase_Nudt5"/>
    <property type="match status" value="1"/>
</dbReference>
<keyword evidence="1 2" id="KW-0378">Hydrolase</keyword>
<evidence type="ECO:0000256" key="2">
    <source>
        <dbReference type="RuleBase" id="RU003476"/>
    </source>
</evidence>
<dbReference type="GO" id="GO:0006753">
    <property type="term" value="P:nucleoside phosphate metabolic process"/>
    <property type="evidence" value="ECO:0007669"/>
    <property type="project" value="TreeGrafter"/>
</dbReference>
<dbReference type="GO" id="GO:0019693">
    <property type="term" value="P:ribose phosphate metabolic process"/>
    <property type="evidence" value="ECO:0007669"/>
    <property type="project" value="TreeGrafter"/>
</dbReference>
<dbReference type="InterPro" id="IPR020084">
    <property type="entry name" value="NUDIX_hydrolase_CS"/>
</dbReference>
<dbReference type="Pfam" id="PF00293">
    <property type="entry name" value="NUDIX"/>
    <property type="match status" value="1"/>
</dbReference>
<dbReference type="PANTHER" id="PTHR11839">
    <property type="entry name" value="UDP/ADP-SUGAR PYROPHOSPHATASE"/>
    <property type="match status" value="1"/>
</dbReference>
<dbReference type="PROSITE" id="PS00893">
    <property type="entry name" value="NUDIX_BOX"/>
    <property type="match status" value="1"/>
</dbReference>
<dbReference type="InterPro" id="IPR015797">
    <property type="entry name" value="NUDIX_hydrolase-like_dom_sf"/>
</dbReference>
<dbReference type="PROSITE" id="PS51462">
    <property type="entry name" value="NUDIX"/>
    <property type="match status" value="1"/>
</dbReference>
<dbReference type="Gene3D" id="3.90.79.10">
    <property type="entry name" value="Nucleoside Triphosphate Pyrophosphohydrolase"/>
    <property type="match status" value="1"/>
</dbReference>
<comment type="similarity">
    <text evidence="2">Belongs to the Nudix hydrolase family.</text>
</comment>
<dbReference type="EMBL" id="CAKOGP040002202">
    <property type="protein sequence ID" value="CAJ1964915.1"/>
    <property type="molecule type" value="Genomic_DNA"/>
</dbReference>
<dbReference type="InterPro" id="IPR020476">
    <property type="entry name" value="Nudix_hydrolase"/>
</dbReference>
<organism evidence="4 5">
    <name type="scientific">Cylindrotheca closterium</name>
    <dbReference type="NCBI Taxonomy" id="2856"/>
    <lineage>
        <taxon>Eukaryota</taxon>
        <taxon>Sar</taxon>
        <taxon>Stramenopiles</taxon>
        <taxon>Ochrophyta</taxon>
        <taxon>Bacillariophyta</taxon>
        <taxon>Bacillariophyceae</taxon>
        <taxon>Bacillariophycidae</taxon>
        <taxon>Bacillariales</taxon>
        <taxon>Bacillariaceae</taxon>
        <taxon>Cylindrotheca</taxon>
    </lineage>
</organism>
<evidence type="ECO:0000256" key="1">
    <source>
        <dbReference type="ARBA" id="ARBA00022801"/>
    </source>
</evidence>
<evidence type="ECO:0000259" key="3">
    <source>
        <dbReference type="PROSITE" id="PS51462"/>
    </source>
</evidence>
<dbReference type="SUPFAM" id="SSF55811">
    <property type="entry name" value="Nudix"/>
    <property type="match status" value="1"/>
</dbReference>
<proteinExistence type="inferred from homology"/>
<protein>
    <recommendedName>
        <fullName evidence="3">Nudix hydrolase domain-containing protein</fullName>
    </recommendedName>
</protein>
<dbReference type="PANTHER" id="PTHR11839:SF1">
    <property type="entry name" value="ADP-SUGAR PYROPHOSPHATASE"/>
    <property type="match status" value="1"/>
</dbReference>
<sequence>MSSNNSNKVEPKVIGKETVASTRWIKLEALTYTDETGQARPWNSVSRTTTQPNVADAVVIIPLLKSGEKMETILVEQFRPPVGKNTMEFPAGLIDKSETPEQAALRELKEETGFIGSSTSTVPTQVSRAVCMSPGLTDESVHTVVVTVDLEDPQNQNPKAQLDDGEFITIHRVPLDEGLQTVLDQGSSMPIMGLYLFSVGLKLGKEMAGR</sequence>
<evidence type="ECO:0000313" key="4">
    <source>
        <dbReference type="EMBL" id="CAJ1964915.1"/>
    </source>
</evidence>
<dbReference type="AlphaFoldDB" id="A0AAD2JND8"/>
<reference evidence="4" key="1">
    <citation type="submission" date="2023-08" db="EMBL/GenBank/DDBJ databases">
        <authorList>
            <person name="Audoor S."/>
            <person name="Bilcke G."/>
        </authorList>
    </citation>
    <scope>NUCLEOTIDE SEQUENCE</scope>
</reference>
<dbReference type="Proteomes" id="UP001295423">
    <property type="component" value="Unassembled WGS sequence"/>
</dbReference>